<dbReference type="Pfam" id="PF04542">
    <property type="entry name" value="Sigma70_r2"/>
    <property type="match status" value="1"/>
</dbReference>
<evidence type="ECO:0000313" key="7">
    <source>
        <dbReference type="EMBL" id="SFU61604.1"/>
    </source>
</evidence>
<accession>A0A1I7HLE1</accession>
<protein>
    <submittedName>
        <fullName evidence="7">RNA polymerase sigma-70 factor, ECF subfamily</fullName>
    </submittedName>
</protein>
<dbReference type="Pfam" id="PF08281">
    <property type="entry name" value="Sigma70_r4_2"/>
    <property type="match status" value="1"/>
</dbReference>
<dbReference type="SUPFAM" id="SSF88659">
    <property type="entry name" value="Sigma3 and sigma4 domains of RNA polymerase sigma factors"/>
    <property type="match status" value="1"/>
</dbReference>
<dbReference type="SUPFAM" id="SSF88946">
    <property type="entry name" value="Sigma2 domain of RNA polymerase sigma factors"/>
    <property type="match status" value="1"/>
</dbReference>
<evidence type="ECO:0000256" key="2">
    <source>
        <dbReference type="ARBA" id="ARBA00023015"/>
    </source>
</evidence>
<evidence type="ECO:0000313" key="8">
    <source>
        <dbReference type="Proteomes" id="UP000199138"/>
    </source>
</evidence>
<gene>
    <name evidence="7" type="ORF">SAMN05216480_11016</name>
</gene>
<dbReference type="CDD" id="cd06171">
    <property type="entry name" value="Sigma70_r4"/>
    <property type="match status" value="1"/>
</dbReference>
<dbReference type="InterPro" id="IPR014284">
    <property type="entry name" value="RNA_pol_sigma-70_dom"/>
</dbReference>
<dbReference type="EMBL" id="FPBK01000010">
    <property type="protein sequence ID" value="SFU61604.1"/>
    <property type="molecule type" value="Genomic_DNA"/>
</dbReference>
<keyword evidence="8" id="KW-1185">Reference proteome</keyword>
<dbReference type="GO" id="GO:0016987">
    <property type="term" value="F:sigma factor activity"/>
    <property type="evidence" value="ECO:0007669"/>
    <property type="project" value="UniProtKB-KW"/>
</dbReference>
<dbReference type="InterPro" id="IPR039425">
    <property type="entry name" value="RNA_pol_sigma-70-like"/>
</dbReference>
<dbReference type="InterPro" id="IPR013249">
    <property type="entry name" value="RNA_pol_sigma70_r4_t2"/>
</dbReference>
<dbReference type="PANTHER" id="PTHR43133">
    <property type="entry name" value="RNA POLYMERASE ECF-TYPE SIGMA FACTO"/>
    <property type="match status" value="1"/>
</dbReference>
<dbReference type="RefSeq" id="WP_093025529.1">
    <property type="nucleotide sequence ID" value="NZ_FPBK01000010.1"/>
</dbReference>
<keyword evidence="4" id="KW-0804">Transcription</keyword>
<comment type="similarity">
    <text evidence="1">Belongs to the sigma-70 factor family. ECF subfamily.</text>
</comment>
<sequence>MFQGNLIEKCKKNDRKAQLQLYNKYCDGMFHIAYRFMKSVEDAEDVMQEAFVKAFRKLHQYQGEVTFGAWLKRIVINQCIDRLKYEKQQLLSLDDHPMEVVQTESDYPSEEENLELKEQIMEAIASLSEKYRIVVLLYLVEGYDHAEISEILGITETASRTKLLRGKRKLQGYLKAYEHGIG</sequence>
<dbReference type="Proteomes" id="UP000199138">
    <property type="component" value="Unassembled WGS sequence"/>
</dbReference>
<dbReference type="Gene3D" id="1.10.10.10">
    <property type="entry name" value="Winged helix-like DNA-binding domain superfamily/Winged helix DNA-binding domain"/>
    <property type="match status" value="1"/>
</dbReference>
<evidence type="ECO:0000256" key="3">
    <source>
        <dbReference type="ARBA" id="ARBA00023082"/>
    </source>
</evidence>
<evidence type="ECO:0000259" key="5">
    <source>
        <dbReference type="Pfam" id="PF04542"/>
    </source>
</evidence>
<dbReference type="NCBIfam" id="TIGR02937">
    <property type="entry name" value="sigma70-ECF"/>
    <property type="match status" value="1"/>
</dbReference>
<dbReference type="Gene3D" id="1.10.1740.10">
    <property type="match status" value="1"/>
</dbReference>
<keyword evidence="2" id="KW-0805">Transcription regulation</keyword>
<dbReference type="AlphaFoldDB" id="A0A1I7HLE1"/>
<keyword evidence="3" id="KW-0731">Sigma factor</keyword>
<dbReference type="GO" id="GO:0003677">
    <property type="term" value="F:DNA binding"/>
    <property type="evidence" value="ECO:0007669"/>
    <property type="project" value="InterPro"/>
</dbReference>
<dbReference type="InterPro" id="IPR013324">
    <property type="entry name" value="RNA_pol_sigma_r3/r4-like"/>
</dbReference>
<proteinExistence type="inferred from homology"/>
<name>A0A1I7HLE1_9FLAO</name>
<dbReference type="InterPro" id="IPR007627">
    <property type="entry name" value="RNA_pol_sigma70_r2"/>
</dbReference>
<dbReference type="InterPro" id="IPR036388">
    <property type="entry name" value="WH-like_DNA-bd_sf"/>
</dbReference>
<dbReference type="PANTHER" id="PTHR43133:SF51">
    <property type="entry name" value="RNA POLYMERASE SIGMA FACTOR"/>
    <property type="match status" value="1"/>
</dbReference>
<dbReference type="OrthoDB" id="1160671at2"/>
<organism evidence="7 8">
    <name type="scientific">Pustulibacterium marinum</name>
    <dbReference type="NCBI Taxonomy" id="1224947"/>
    <lineage>
        <taxon>Bacteria</taxon>
        <taxon>Pseudomonadati</taxon>
        <taxon>Bacteroidota</taxon>
        <taxon>Flavobacteriia</taxon>
        <taxon>Flavobacteriales</taxon>
        <taxon>Flavobacteriaceae</taxon>
        <taxon>Pustulibacterium</taxon>
    </lineage>
</organism>
<reference evidence="8" key="1">
    <citation type="submission" date="2016-10" db="EMBL/GenBank/DDBJ databases">
        <authorList>
            <person name="Varghese N."/>
            <person name="Submissions S."/>
        </authorList>
    </citation>
    <scope>NUCLEOTIDE SEQUENCE [LARGE SCALE GENOMIC DNA]</scope>
    <source>
        <strain evidence="8">CGMCC 1.12333</strain>
    </source>
</reference>
<evidence type="ECO:0000259" key="6">
    <source>
        <dbReference type="Pfam" id="PF08281"/>
    </source>
</evidence>
<evidence type="ECO:0000256" key="1">
    <source>
        <dbReference type="ARBA" id="ARBA00010641"/>
    </source>
</evidence>
<feature type="domain" description="RNA polymerase sigma factor 70 region 4 type 2" evidence="6">
    <location>
        <begin position="118"/>
        <end position="170"/>
    </location>
</feature>
<dbReference type="STRING" id="1224947.SAMN05216480_11016"/>
<dbReference type="InterPro" id="IPR013325">
    <property type="entry name" value="RNA_pol_sigma_r2"/>
</dbReference>
<dbReference type="GO" id="GO:0006352">
    <property type="term" value="P:DNA-templated transcription initiation"/>
    <property type="evidence" value="ECO:0007669"/>
    <property type="project" value="InterPro"/>
</dbReference>
<evidence type="ECO:0000256" key="4">
    <source>
        <dbReference type="ARBA" id="ARBA00023163"/>
    </source>
</evidence>
<feature type="domain" description="RNA polymerase sigma-70 region 2" evidence="5">
    <location>
        <begin position="21"/>
        <end position="87"/>
    </location>
</feature>